<dbReference type="Proteomes" id="UP000887116">
    <property type="component" value="Unassembled WGS sequence"/>
</dbReference>
<organism evidence="1 2">
    <name type="scientific">Trichonephila clavata</name>
    <name type="common">Joro spider</name>
    <name type="synonym">Nephila clavata</name>
    <dbReference type="NCBI Taxonomy" id="2740835"/>
    <lineage>
        <taxon>Eukaryota</taxon>
        <taxon>Metazoa</taxon>
        <taxon>Ecdysozoa</taxon>
        <taxon>Arthropoda</taxon>
        <taxon>Chelicerata</taxon>
        <taxon>Arachnida</taxon>
        <taxon>Araneae</taxon>
        <taxon>Araneomorphae</taxon>
        <taxon>Entelegynae</taxon>
        <taxon>Araneoidea</taxon>
        <taxon>Nephilidae</taxon>
        <taxon>Trichonephila</taxon>
    </lineage>
</organism>
<proteinExistence type="predicted"/>
<evidence type="ECO:0000313" key="1">
    <source>
        <dbReference type="EMBL" id="GFQ65159.1"/>
    </source>
</evidence>
<accession>A0A8X6EZI0</accession>
<protein>
    <submittedName>
        <fullName evidence="1">Uncharacterized protein</fullName>
    </submittedName>
</protein>
<name>A0A8X6EZI0_TRICU</name>
<dbReference type="EMBL" id="BMAO01020126">
    <property type="protein sequence ID" value="GFQ65159.1"/>
    <property type="molecule type" value="Genomic_DNA"/>
</dbReference>
<sequence length="73" mass="9023">MEFELWRLRTTTKFRNNLNIMKRTLRVELFLIDSQVDWMMLQAVLLVSLDKQKTYSWKAFQKFYFLICLKILN</sequence>
<keyword evidence="2" id="KW-1185">Reference proteome</keyword>
<comment type="caution">
    <text evidence="1">The sequence shown here is derived from an EMBL/GenBank/DDBJ whole genome shotgun (WGS) entry which is preliminary data.</text>
</comment>
<reference evidence="1" key="1">
    <citation type="submission" date="2020-07" db="EMBL/GenBank/DDBJ databases">
        <title>Multicomponent nature underlies the extraordinary mechanical properties of spider dragline silk.</title>
        <authorList>
            <person name="Kono N."/>
            <person name="Nakamura H."/>
            <person name="Mori M."/>
            <person name="Yoshida Y."/>
            <person name="Ohtoshi R."/>
            <person name="Malay A.D."/>
            <person name="Moran D.A.P."/>
            <person name="Tomita M."/>
            <person name="Numata K."/>
            <person name="Arakawa K."/>
        </authorList>
    </citation>
    <scope>NUCLEOTIDE SEQUENCE</scope>
</reference>
<dbReference type="AlphaFoldDB" id="A0A8X6EZI0"/>
<gene>
    <name evidence="1" type="ORF">TNCT_652261</name>
</gene>
<evidence type="ECO:0000313" key="2">
    <source>
        <dbReference type="Proteomes" id="UP000887116"/>
    </source>
</evidence>